<proteinExistence type="predicted"/>
<protein>
    <submittedName>
        <fullName evidence="1">Uncharacterized protein</fullName>
    </submittedName>
</protein>
<sequence length="151" mass="17076">MTSLLTFSTPKPSTIDICCFCTLSSNTNVRCLDERTSNCCHASDSPWAYTIQHWWLLKSTSTNISQTPTNLPILSNGGRPVNAIVATVAYMLIRGAPSPSHWCGQLYIRTSKDEYYLQRICLRSMANFDLVMLNWQSLPENVTFKRVPGRH</sequence>
<dbReference type="EMBL" id="CM055098">
    <property type="protein sequence ID" value="KAJ7550356.1"/>
    <property type="molecule type" value="Genomic_DNA"/>
</dbReference>
<organism evidence="1 2">
    <name type="scientific">Diphasiastrum complanatum</name>
    <name type="common">Issler's clubmoss</name>
    <name type="synonym">Lycopodium complanatum</name>
    <dbReference type="NCBI Taxonomy" id="34168"/>
    <lineage>
        <taxon>Eukaryota</taxon>
        <taxon>Viridiplantae</taxon>
        <taxon>Streptophyta</taxon>
        <taxon>Embryophyta</taxon>
        <taxon>Tracheophyta</taxon>
        <taxon>Lycopodiopsida</taxon>
        <taxon>Lycopodiales</taxon>
        <taxon>Lycopodiaceae</taxon>
        <taxon>Lycopodioideae</taxon>
        <taxon>Diphasiastrum</taxon>
    </lineage>
</organism>
<evidence type="ECO:0000313" key="2">
    <source>
        <dbReference type="Proteomes" id="UP001162992"/>
    </source>
</evidence>
<name>A0ACC2D7Y9_DIPCM</name>
<keyword evidence="2" id="KW-1185">Reference proteome</keyword>
<dbReference type="Proteomes" id="UP001162992">
    <property type="component" value="Chromosome 7"/>
</dbReference>
<reference evidence="2" key="1">
    <citation type="journal article" date="2024" name="Proc. Natl. Acad. Sci. U.S.A.">
        <title>Extraordinary preservation of gene collinearity over three hundred million years revealed in homosporous lycophytes.</title>
        <authorList>
            <person name="Li C."/>
            <person name="Wickell D."/>
            <person name="Kuo L.Y."/>
            <person name="Chen X."/>
            <person name="Nie B."/>
            <person name="Liao X."/>
            <person name="Peng D."/>
            <person name="Ji J."/>
            <person name="Jenkins J."/>
            <person name="Williams M."/>
            <person name="Shu S."/>
            <person name="Plott C."/>
            <person name="Barry K."/>
            <person name="Rajasekar S."/>
            <person name="Grimwood J."/>
            <person name="Han X."/>
            <person name="Sun S."/>
            <person name="Hou Z."/>
            <person name="He W."/>
            <person name="Dai G."/>
            <person name="Sun C."/>
            <person name="Schmutz J."/>
            <person name="Leebens-Mack J.H."/>
            <person name="Li F.W."/>
            <person name="Wang L."/>
        </authorList>
    </citation>
    <scope>NUCLEOTIDE SEQUENCE [LARGE SCALE GENOMIC DNA]</scope>
    <source>
        <strain evidence="2">cv. PW_Plant_1</strain>
    </source>
</reference>
<accession>A0ACC2D7Y9</accession>
<gene>
    <name evidence="1" type="ORF">O6H91_07G096700</name>
</gene>
<comment type="caution">
    <text evidence="1">The sequence shown here is derived from an EMBL/GenBank/DDBJ whole genome shotgun (WGS) entry which is preliminary data.</text>
</comment>
<evidence type="ECO:0000313" key="1">
    <source>
        <dbReference type="EMBL" id="KAJ7550356.1"/>
    </source>
</evidence>